<evidence type="ECO:0000313" key="1">
    <source>
        <dbReference type="EMBL" id="MCW3808109.1"/>
    </source>
</evidence>
<gene>
    <name evidence="1" type="ORF">OM074_20990</name>
</gene>
<comment type="caution">
    <text evidence="1">The sequence shown here is derived from an EMBL/GenBank/DDBJ whole genome shotgun (WGS) entry which is preliminary data.</text>
</comment>
<dbReference type="AlphaFoldDB" id="A0AAE3MIF1"/>
<name>A0AAE3MIF1_9BACT</name>
<evidence type="ECO:0008006" key="3">
    <source>
        <dbReference type="Google" id="ProtNLM"/>
    </source>
</evidence>
<dbReference type="NCBIfam" id="NF047593">
    <property type="entry name" value="IS66_ISAeme5_TnpA"/>
    <property type="match status" value="1"/>
</dbReference>
<accession>A0AAE3MIF1</accession>
<sequence>MLNERKFRKIYDDYLASGLTVKDFCFNQGMHPGKFFYWQNKLKDQLPPKKGFVPILLKQGNTGGNFPGSPQNQFPPSLQATNESPICEINFPNGVNLKLSGNTDPEFIRSLIHLNERDHV</sequence>
<protein>
    <recommendedName>
        <fullName evidence="3">Transposase</fullName>
    </recommendedName>
</protein>
<dbReference type="EMBL" id="JAPDPI010000101">
    <property type="protein sequence ID" value="MCW3808109.1"/>
    <property type="molecule type" value="Genomic_DNA"/>
</dbReference>
<dbReference type="RefSeq" id="WP_301202670.1">
    <property type="nucleotide sequence ID" value="NZ_JAPDPI010000101.1"/>
</dbReference>
<organism evidence="1 2">
    <name type="scientific">Plebeiibacterium marinum</name>
    <dbReference type="NCBI Taxonomy" id="2992111"/>
    <lineage>
        <taxon>Bacteria</taxon>
        <taxon>Pseudomonadati</taxon>
        <taxon>Bacteroidota</taxon>
        <taxon>Bacteroidia</taxon>
        <taxon>Marinilabiliales</taxon>
        <taxon>Marinilabiliaceae</taxon>
        <taxon>Plebeiibacterium</taxon>
    </lineage>
</organism>
<keyword evidence="2" id="KW-1185">Reference proteome</keyword>
<proteinExistence type="predicted"/>
<dbReference type="Proteomes" id="UP001207408">
    <property type="component" value="Unassembled WGS sequence"/>
</dbReference>
<evidence type="ECO:0000313" key="2">
    <source>
        <dbReference type="Proteomes" id="UP001207408"/>
    </source>
</evidence>
<reference evidence="1" key="1">
    <citation type="submission" date="2022-10" db="EMBL/GenBank/DDBJ databases">
        <authorList>
            <person name="Yu W.X."/>
        </authorList>
    </citation>
    <scope>NUCLEOTIDE SEQUENCE</scope>
    <source>
        <strain evidence="1">D04</strain>
    </source>
</reference>